<proteinExistence type="predicted"/>
<evidence type="ECO:0008006" key="2">
    <source>
        <dbReference type="Google" id="ProtNLM"/>
    </source>
</evidence>
<reference evidence="1" key="1">
    <citation type="submission" date="2018-05" db="EMBL/GenBank/DDBJ databases">
        <authorList>
            <person name="Lanie J.A."/>
            <person name="Ng W.-L."/>
            <person name="Kazmierczak K.M."/>
            <person name="Andrzejewski T.M."/>
            <person name="Davidsen T.M."/>
            <person name="Wayne K.J."/>
            <person name="Tettelin H."/>
            <person name="Glass J.I."/>
            <person name="Rusch D."/>
            <person name="Podicherti R."/>
            <person name="Tsui H.-C.T."/>
            <person name="Winkler M.E."/>
        </authorList>
    </citation>
    <scope>NUCLEOTIDE SEQUENCE</scope>
</reference>
<dbReference type="EMBL" id="UINC01146066">
    <property type="protein sequence ID" value="SVD36576.1"/>
    <property type="molecule type" value="Genomic_DNA"/>
</dbReference>
<dbReference type="Gene3D" id="2.60.120.200">
    <property type="match status" value="1"/>
</dbReference>
<organism evidence="1">
    <name type="scientific">marine metagenome</name>
    <dbReference type="NCBI Taxonomy" id="408172"/>
    <lineage>
        <taxon>unclassified sequences</taxon>
        <taxon>metagenomes</taxon>
        <taxon>ecological metagenomes</taxon>
    </lineage>
</organism>
<accession>A0A382UQQ3</accession>
<feature type="non-terminal residue" evidence="1">
    <location>
        <position position="1"/>
    </location>
</feature>
<dbReference type="InterPro" id="IPR025975">
    <property type="entry name" value="Polysacc_lyase"/>
</dbReference>
<dbReference type="AlphaFoldDB" id="A0A382UQQ3"/>
<evidence type="ECO:0000313" key="1">
    <source>
        <dbReference type="EMBL" id="SVD36576.1"/>
    </source>
</evidence>
<dbReference type="Pfam" id="PF14099">
    <property type="entry name" value="Polysacc_lyase"/>
    <property type="match status" value="1"/>
</dbReference>
<name>A0A382UQQ3_9ZZZZ</name>
<gene>
    <name evidence="1" type="ORF">METZ01_LOCUS389430</name>
</gene>
<protein>
    <recommendedName>
        <fullName evidence="2">GH16 domain-containing protein</fullName>
    </recommendedName>
</protein>
<sequence length="286" mass="33392">AVKKAIKLPKDIVQGYKNKWNFSCTWTENGKCMTPDYAYQIVNETDGHPVRFGKQSIRIELRKGDCHQRRKGSYNDCKASPPSERHEFGMEYDDVSPIRGTTWHTYSLYLPKDTPQINSEWITMGQFHNLDYNKPPINLDLSGKHFYLVTRLLCIHPKKLNKRCYSTEPGNTREKILDSEELFGQWNDFIFNAKWSSKEGFFKMWVNGKLLYHFVGRTVVPKDGTMFKFGIYRGKVYSGDAEGTHIVYYDEIRYAKKSCKKLKLEDLGYSCSDLENQTVSRIDKIK</sequence>